<dbReference type="PANTHER" id="PTHR12526">
    <property type="entry name" value="GLYCOSYLTRANSFERASE"/>
    <property type="match status" value="1"/>
</dbReference>
<keyword evidence="1" id="KW-0328">Glycosyltransferase</keyword>
<gene>
    <name evidence="3" type="ORF">R50_0322</name>
</gene>
<proteinExistence type="predicted"/>
<dbReference type="Proteomes" id="UP000503399">
    <property type="component" value="Chromosome"/>
</dbReference>
<dbReference type="CDD" id="cd03801">
    <property type="entry name" value="GT4_PimA-like"/>
    <property type="match status" value="1"/>
</dbReference>
<protein>
    <submittedName>
        <fullName evidence="3">Glycosyltransferase</fullName>
    </submittedName>
</protein>
<name>A0A6F8ZD78_9FIRM</name>
<accession>A0A6F8ZD78</accession>
<evidence type="ECO:0000313" key="4">
    <source>
        <dbReference type="Proteomes" id="UP000503399"/>
    </source>
</evidence>
<dbReference type="SUPFAM" id="SSF53756">
    <property type="entry name" value="UDP-Glycosyltransferase/glycogen phosphorylase"/>
    <property type="match status" value="1"/>
</dbReference>
<dbReference type="AlphaFoldDB" id="A0A6F8ZD78"/>
<dbReference type="Pfam" id="PF13692">
    <property type="entry name" value="Glyco_trans_1_4"/>
    <property type="match status" value="1"/>
</dbReference>
<evidence type="ECO:0000256" key="1">
    <source>
        <dbReference type="ARBA" id="ARBA00022676"/>
    </source>
</evidence>
<dbReference type="EMBL" id="LR778114">
    <property type="protein sequence ID" value="CAB1127828.1"/>
    <property type="molecule type" value="Genomic_DNA"/>
</dbReference>
<keyword evidence="2 3" id="KW-0808">Transferase</keyword>
<keyword evidence="4" id="KW-1185">Reference proteome</keyword>
<organism evidence="3 4">
    <name type="scientific">Candidatus Hydrogenisulfobacillus filiaventi</name>
    <dbReference type="NCBI Taxonomy" id="2707344"/>
    <lineage>
        <taxon>Bacteria</taxon>
        <taxon>Bacillati</taxon>
        <taxon>Bacillota</taxon>
        <taxon>Clostridia</taxon>
        <taxon>Eubacteriales</taxon>
        <taxon>Clostridiales Family XVII. Incertae Sedis</taxon>
        <taxon>Candidatus Hydrogenisulfobacillus</taxon>
    </lineage>
</organism>
<sequence length="367" mass="40052">MRLAFVLPNLLTWDGERKVVGGLERLAWALLEVARDTGYQVEVHQYGSADWQRVVDGIPIRGHGLARLHRLAAWESIHHATGRVVYLSLMQETTVYRPGSLVVAHGVWWDTPGADVPAQLEAVRSALEQPVEVVAVDYNFPNVVRAVYPALAGRIRVIPNFADTARFRPPPARNGPPLVLFPRRLDPARGAELFLDAVTPLLAEFPQARFRMAVDDNRGYPELAARVAERLAAPPLTGRVELAPAPFEAMPALYAAADIVVIPSTFSEGTAFSCLEAMAAGCAVVASEVGGLTNLVIPGFNGILVPPRAPDFTRALAQLLTDAALRRRLGAAARATAEALGHERWRRMWAETLLRVYGPPVREEAQP</sequence>
<dbReference type="KEGG" id="hfv:R50_0322"/>
<reference evidence="3 4" key="1">
    <citation type="submission" date="2020-02" db="EMBL/GenBank/DDBJ databases">
        <authorList>
            <person name="Hogendoorn C."/>
        </authorList>
    </citation>
    <scope>NUCLEOTIDE SEQUENCE [LARGE SCALE GENOMIC DNA]</scope>
    <source>
        <strain evidence="3">R501</strain>
    </source>
</reference>
<dbReference type="Gene3D" id="3.40.50.2000">
    <property type="entry name" value="Glycogen Phosphorylase B"/>
    <property type="match status" value="2"/>
</dbReference>
<evidence type="ECO:0000256" key="2">
    <source>
        <dbReference type="ARBA" id="ARBA00022679"/>
    </source>
</evidence>
<evidence type="ECO:0000313" key="3">
    <source>
        <dbReference type="EMBL" id="CAB1127828.1"/>
    </source>
</evidence>
<dbReference type="PANTHER" id="PTHR12526:SF510">
    <property type="entry name" value="D-INOSITOL 3-PHOSPHATE GLYCOSYLTRANSFERASE"/>
    <property type="match status" value="1"/>
</dbReference>
<dbReference type="GO" id="GO:0016757">
    <property type="term" value="F:glycosyltransferase activity"/>
    <property type="evidence" value="ECO:0007669"/>
    <property type="project" value="UniProtKB-KW"/>
</dbReference>